<accession>A0AAV2GC04</accession>
<dbReference type="PANTHER" id="PTHR32108:SF9">
    <property type="entry name" value="REVERSE TRANSCRIPTASE RNASE H-LIKE DOMAIN-CONTAINING PROTEIN"/>
    <property type="match status" value="1"/>
</dbReference>
<proteinExistence type="predicted"/>
<feature type="domain" description="Retrotransposon gag" evidence="2">
    <location>
        <begin position="226"/>
        <end position="316"/>
    </location>
</feature>
<feature type="region of interest" description="Disordered" evidence="1">
    <location>
        <begin position="513"/>
        <end position="533"/>
    </location>
</feature>
<gene>
    <name evidence="3" type="ORF">LTRI10_LOCUS47869</name>
</gene>
<feature type="compositionally biased region" description="Basic and acidic residues" evidence="1">
    <location>
        <begin position="513"/>
        <end position="522"/>
    </location>
</feature>
<dbReference type="Proteomes" id="UP001497516">
    <property type="component" value="Chromosome 8"/>
</dbReference>
<reference evidence="3 4" key="1">
    <citation type="submission" date="2024-04" db="EMBL/GenBank/DDBJ databases">
        <authorList>
            <person name="Fracassetti M."/>
        </authorList>
    </citation>
    <scope>NUCLEOTIDE SEQUENCE [LARGE SCALE GENOMIC DNA]</scope>
</reference>
<evidence type="ECO:0000313" key="4">
    <source>
        <dbReference type="Proteomes" id="UP001497516"/>
    </source>
</evidence>
<dbReference type="PANTHER" id="PTHR32108">
    <property type="entry name" value="DNA-DIRECTED RNA POLYMERASE SUBUNIT ALPHA"/>
    <property type="match status" value="1"/>
</dbReference>
<dbReference type="InterPro" id="IPR005162">
    <property type="entry name" value="Retrotrans_gag_dom"/>
</dbReference>
<feature type="region of interest" description="Disordered" evidence="1">
    <location>
        <begin position="413"/>
        <end position="432"/>
    </location>
</feature>
<sequence>MHWSRFLKIARPQGKSQDFKYLTRSKLELVMEAFQKELNDIKGKLTGFDEKLVGFDEKLTGFDEMKSQLNTILSILSRKGKEVATNEEEIVFDDDNHYEQPQGNIPASKFILIHSKNIGDKGDIGSSKHEKSGEPEKQEEHKIEAMLEEKLEHMNERIRSIEGVESYEPMDASKLCLVPDVVIPHKFQMPEFERYNGTTCPKSHLVMYCNKMANYIRDKRLMVHCFQNSLSGSALRWYMQLEKTKVKRWQDLADAFMRHYKHNQDLAPDREDLRNMEKNEKESFREYAQRCREKAVDVQPPLSEKEMVSIFFGTLRAPYYNNMVGITTTNFADLLVIGERIEKGLKQGRMETLEASKKPHQARRGEADVHYAQTGSSTGRRWDHQPQANQAHPCVANAAIINQRPNFPTQRAIQSPTRVAPPPNNQDQNNYGRYRKPIQIDPIPITYTELFPQLIQSNLISPIPCEPMKPPYPNWYKTDQHCAYHSGVAGHSTEDFRSLKIKVQQMMNTGWLKFEDEPKRPDVNNNPLPTHGN</sequence>
<dbReference type="AlphaFoldDB" id="A0AAV2GC04"/>
<evidence type="ECO:0000313" key="3">
    <source>
        <dbReference type="EMBL" id="CAL1408258.1"/>
    </source>
</evidence>
<evidence type="ECO:0000256" key="1">
    <source>
        <dbReference type="SAM" id="MobiDB-lite"/>
    </source>
</evidence>
<keyword evidence="4" id="KW-1185">Reference proteome</keyword>
<dbReference type="Pfam" id="PF03732">
    <property type="entry name" value="Retrotrans_gag"/>
    <property type="match status" value="1"/>
</dbReference>
<protein>
    <recommendedName>
        <fullName evidence="2">Retrotransposon gag domain-containing protein</fullName>
    </recommendedName>
</protein>
<feature type="region of interest" description="Disordered" evidence="1">
    <location>
        <begin position="120"/>
        <end position="140"/>
    </location>
</feature>
<evidence type="ECO:0000259" key="2">
    <source>
        <dbReference type="Pfam" id="PF03732"/>
    </source>
</evidence>
<name>A0AAV2GC04_9ROSI</name>
<organism evidence="3 4">
    <name type="scientific">Linum trigynum</name>
    <dbReference type="NCBI Taxonomy" id="586398"/>
    <lineage>
        <taxon>Eukaryota</taxon>
        <taxon>Viridiplantae</taxon>
        <taxon>Streptophyta</taxon>
        <taxon>Embryophyta</taxon>
        <taxon>Tracheophyta</taxon>
        <taxon>Spermatophyta</taxon>
        <taxon>Magnoliopsida</taxon>
        <taxon>eudicotyledons</taxon>
        <taxon>Gunneridae</taxon>
        <taxon>Pentapetalae</taxon>
        <taxon>rosids</taxon>
        <taxon>fabids</taxon>
        <taxon>Malpighiales</taxon>
        <taxon>Linaceae</taxon>
        <taxon>Linum</taxon>
    </lineage>
</organism>
<dbReference type="EMBL" id="OZ034821">
    <property type="protein sequence ID" value="CAL1408258.1"/>
    <property type="molecule type" value="Genomic_DNA"/>
</dbReference>
<feature type="compositionally biased region" description="Polar residues" evidence="1">
    <location>
        <begin position="523"/>
        <end position="533"/>
    </location>
</feature>